<evidence type="ECO:0000259" key="2">
    <source>
        <dbReference type="PROSITE" id="PS51819"/>
    </source>
</evidence>
<dbReference type="InterPro" id="IPR037478">
    <property type="entry name" value="YwkD-like_dom"/>
</dbReference>
<keyword evidence="4" id="KW-1185">Reference proteome</keyword>
<reference evidence="3 4" key="1">
    <citation type="submission" date="2018-06" db="EMBL/GenBank/DDBJ databases">
        <authorList>
            <consortium name="Pathogen Informatics"/>
            <person name="Doyle S."/>
        </authorList>
    </citation>
    <scope>NUCLEOTIDE SEQUENCE [LARGE SCALE GENOMIC DNA]</scope>
    <source>
        <strain evidence="3 4">NCTC4191</strain>
    </source>
</reference>
<feature type="domain" description="VOC" evidence="2">
    <location>
        <begin position="7"/>
        <end position="130"/>
    </location>
</feature>
<evidence type="ECO:0000256" key="1">
    <source>
        <dbReference type="ARBA" id="ARBA00022723"/>
    </source>
</evidence>
<evidence type="ECO:0000313" key="4">
    <source>
        <dbReference type="Proteomes" id="UP000254253"/>
    </source>
</evidence>
<dbReference type="GO" id="GO:0046872">
    <property type="term" value="F:metal ion binding"/>
    <property type="evidence" value="ECO:0007669"/>
    <property type="project" value="UniProtKB-KW"/>
</dbReference>
<protein>
    <submittedName>
        <fullName evidence="3">Lactoylglutathione lyase</fullName>
    </submittedName>
</protein>
<accession>A0A380U385</accession>
<dbReference type="NCBIfam" id="NF008551">
    <property type="entry name" value="PRK11478.1"/>
    <property type="match status" value="1"/>
</dbReference>
<dbReference type="InterPro" id="IPR029068">
    <property type="entry name" value="Glyas_Bleomycin-R_OHBP_Dase"/>
</dbReference>
<dbReference type="InterPro" id="IPR051332">
    <property type="entry name" value="Fosfomycin_Res_Enzymes"/>
</dbReference>
<sequence length="130" mass="14964">MPTPILGFHHVAIIAADYTKSKHFYTQILGAEIIDETYRAARESYKLDLRFADGSQIELFSFPNPPQRPNSPEACGLRHLAFRVKDVQQAVEFLAKNTVECEPIRIDDLTGKRFTFFKDPDDLPLEFYEI</sequence>
<proteinExistence type="predicted"/>
<organism evidence="3 4">
    <name type="scientific">Actinobacillus lignieresii</name>
    <dbReference type="NCBI Taxonomy" id="720"/>
    <lineage>
        <taxon>Bacteria</taxon>
        <taxon>Pseudomonadati</taxon>
        <taxon>Pseudomonadota</taxon>
        <taxon>Gammaproteobacteria</taxon>
        <taxon>Pasteurellales</taxon>
        <taxon>Pasteurellaceae</taxon>
        <taxon>Actinobacillus</taxon>
    </lineage>
</organism>
<dbReference type="GO" id="GO:0016829">
    <property type="term" value="F:lyase activity"/>
    <property type="evidence" value="ECO:0007669"/>
    <property type="project" value="UniProtKB-KW"/>
</dbReference>
<dbReference type="InterPro" id="IPR004360">
    <property type="entry name" value="Glyas_Fos-R_dOase_dom"/>
</dbReference>
<name>A0A380U385_ACTLI</name>
<dbReference type="CDD" id="cd08352">
    <property type="entry name" value="VOC_Bs_YwkD_like"/>
    <property type="match status" value="1"/>
</dbReference>
<gene>
    <name evidence="3" type="primary">gloA2</name>
    <name evidence="3" type="ORF">NCTC4191_01920</name>
</gene>
<keyword evidence="1" id="KW-0479">Metal-binding</keyword>
<dbReference type="PANTHER" id="PTHR36113">
    <property type="entry name" value="LYASE, PUTATIVE-RELATED-RELATED"/>
    <property type="match status" value="1"/>
</dbReference>
<dbReference type="Gene3D" id="3.10.180.10">
    <property type="entry name" value="2,3-Dihydroxybiphenyl 1,2-Dioxygenase, domain 1"/>
    <property type="match status" value="1"/>
</dbReference>
<dbReference type="RefSeq" id="WP_115587747.1">
    <property type="nucleotide sequence ID" value="NZ_UFRM01000001.1"/>
</dbReference>
<dbReference type="SUPFAM" id="SSF54593">
    <property type="entry name" value="Glyoxalase/Bleomycin resistance protein/Dihydroxybiphenyl dioxygenase"/>
    <property type="match status" value="1"/>
</dbReference>
<dbReference type="AlphaFoldDB" id="A0A380U385"/>
<dbReference type="Pfam" id="PF00903">
    <property type="entry name" value="Glyoxalase"/>
    <property type="match status" value="1"/>
</dbReference>
<dbReference type="PANTHER" id="PTHR36113:SF6">
    <property type="entry name" value="FOSFOMYCIN RESISTANCE PROTEIN FOSX"/>
    <property type="match status" value="1"/>
</dbReference>
<evidence type="ECO:0000313" key="3">
    <source>
        <dbReference type="EMBL" id="SUT95538.1"/>
    </source>
</evidence>
<dbReference type="InterPro" id="IPR037523">
    <property type="entry name" value="VOC_core"/>
</dbReference>
<keyword evidence="3" id="KW-0456">Lyase</keyword>
<dbReference type="Proteomes" id="UP000254253">
    <property type="component" value="Unassembled WGS sequence"/>
</dbReference>
<dbReference type="EMBL" id="UFRN01000002">
    <property type="protein sequence ID" value="SUT95538.1"/>
    <property type="molecule type" value="Genomic_DNA"/>
</dbReference>
<dbReference type="PROSITE" id="PS51819">
    <property type="entry name" value="VOC"/>
    <property type="match status" value="1"/>
</dbReference>